<dbReference type="AlphaFoldDB" id="A0A975GVA3"/>
<protein>
    <submittedName>
        <fullName evidence="2">Uncharacterized protein</fullName>
    </submittedName>
</protein>
<sequence length="901" mass="97742">MTKAVRPRPAKTPVKATVTATAETLPGKKAITVAPPAAAGPAPVFLHSGFRTSSTWLWKHFRERPAFRAYYEIFHEALGGLRMDAARTVQSDQWRSRHPSGAPYFLEFIPLMDPAGGIRGFTGEPALAAAFFPDGGLGGDLPSGEVKYVAGLIANAQDAGRIPVLTCTRTLGRADALKRRFGGTHILIHRNLFHQWNSFSGQHRTGNLYFLEYLFLIIARSRDDAFMDLLKTFTPADIETDFPMAIESRYDDAFAIFVAWHVYMTLHATRSADIVIDVTRLASDDAYRLKTEARIRETTGQALDLGDATTHVDAPWRPIQNPETTKLTVRLLVDSAYAALGATSAEQALGEEMVASAWAEHRAHATYTQAYFEAADAAPRRLGQRAPQGALSYSATTVTYEDEASPLQDENDALQSDLNDARQALIDQEALFAEAEDRRTALSRAIVAEERDAILAYTGAETQRLKVALEASEAAGAALQETYEVRIAEQAAELTDLRIALELQATAQAAALAARTAELDQLKVGFEATEAATMELRQAHTALTEQWVETNGRAESLTAELAETRSMLEAYQEDNAREASHARAAVHNALADAEYEKGLRLAAVAREAELTEALSVAEAGTAAVRDEADATLKALKIQVNANAALERDRSRIMFAFDATRAREGDLEVDAARSAARAAELLAELEGLRLTLDYERIAREAATAEAAEARRALAYLEVAHRAAQDDLEHATTATAKTNAELSAAHADDARSREQAESLAGDLAAALEELGLLQQARDEIAAARDDLQIRMDGAVQENMRLARLAETRSEELEALSRTLTDAEEGRAAALGRLAESAAREAGLQAALEQAGTDRDAVVAERDSAIAERHDLGQRLADRQAELASIKEGVTWRAASTLKRLGVG</sequence>
<gene>
    <name evidence="2" type="ORF">IFJ75_18625</name>
</gene>
<dbReference type="EMBL" id="CP062222">
    <property type="protein sequence ID" value="QTC91182.1"/>
    <property type="molecule type" value="Genomic_DNA"/>
</dbReference>
<keyword evidence="3" id="KW-1185">Reference proteome</keyword>
<dbReference type="Proteomes" id="UP000663918">
    <property type="component" value="Chromosome"/>
</dbReference>
<dbReference type="KEGG" id="bgoe:IFJ75_18625"/>
<evidence type="ECO:0000313" key="2">
    <source>
        <dbReference type="EMBL" id="QTC91182.1"/>
    </source>
</evidence>
<organism evidence="2 3">
    <name type="scientific">Brevundimonas goettingensis</name>
    <dbReference type="NCBI Taxonomy" id="2774190"/>
    <lineage>
        <taxon>Bacteria</taxon>
        <taxon>Pseudomonadati</taxon>
        <taxon>Pseudomonadota</taxon>
        <taxon>Alphaproteobacteria</taxon>
        <taxon>Caulobacterales</taxon>
        <taxon>Caulobacteraceae</taxon>
        <taxon>Brevundimonas</taxon>
    </lineage>
</organism>
<dbReference type="RefSeq" id="WP_207870251.1">
    <property type="nucleotide sequence ID" value="NZ_CP062222.1"/>
</dbReference>
<reference evidence="2" key="1">
    <citation type="submission" date="2020-09" db="EMBL/GenBank/DDBJ databases">
        <title>Brevundimonas sp. LVF2 isolated from a puddle in Goettingen, Germany.</title>
        <authorList>
            <person name="Friedrich I."/>
            <person name="Klassen A."/>
            <person name="Hannes N."/>
            <person name="Schneider D."/>
            <person name="Hertel R."/>
            <person name="Daniel R."/>
        </authorList>
    </citation>
    <scope>NUCLEOTIDE SEQUENCE</scope>
    <source>
        <strain evidence="2">LVF2</strain>
    </source>
</reference>
<evidence type="ECO:0000313" key="3">
    <source>
        <dbReference type="Proteomes" id="UP000663918"/>
    </source>
</evidence>
<accession>A0A975GVA3</accession>
<proteinExistence type="predicted"/>
<name>A0A975GVA3_9CAUL</name>
<keyword evidence="1" id="KW-0175">Coiled coil</keyword>
<evidence type="ECO:0000256" key="1">
    <source>
        <dbReference type="SAM" id="Coils"/>
    </source>
</evidence>
<feature type="coiled-coil region" evidence="1">
    <location>
        <begin position="411"/>
        <end position="438"/>
    </location>
</feature>